<dbReference type="AlphaFoldDB" id="A0A4Y2FMM6"/>
<reference evidence="1 2" key="1">
    <citation type="journal article" date="2019" name="Sci. Rep.">
        <title>Orb-weaving spider Araneus ventricosus genome elucidates the spidroin gene catalogue.</title>
        <authorList>
            <person name="Kono N."/>
            <person name="Nakamura H."/>
            <person name="Ohtoshi R."/>
            <person name="Moran D.A.P."/>
            <person name="Shinohara A."/>
            <person name="Yoshida Y."/>
            <person name="Fujiwara M."/>
            <person name="Mori M."/>
            <person name="Tomita M."/>
            <person name="Arakawa K."/>
        </authorList>
    </citation>
    <scope>NUCLEOTIDE SEQUENCE [LARGE SCALE GENOMIC DNA]</scope>
</reference>
<evidence type="ECO:0000313" key="1">
    <source>
        <dbReference type="EMBL" id="GBM42413.1"/>
    </source>
</evidence>
<proteinExistence type="predicted"/>
<evidence type="ECO:0000313" key="2">
    <source>
        <dbReference type="Proteomes" id="UP000499080"/>
    </source>
</evidence>
<dbReference type="Proteomes" id="UP000499080">
    <property type="component" value="Unassembled WGS sequence"/>
</dbReference>
<organism evidence="1 2">
    <name type="scientific">Araneus ventricosus</name>
    <name type="common">Orbweaver spider</name>
    <name type="synonym">Epeira ventricosa</name>
    <dbReference type="NCBI Taxonomy" id="182803"/>
    <lineage>
        <taxon>Eukaryota</taxon>
        <taxon>Metazoa</taxon>
        <taxon>Ecdysozoa</taxon>
        <taxon>Arthropoda</taxon>
        <taxon>Chelicerata</taxon>
        <taxon>Arachnida</taxon>
        <taxon>Araneae</taxon>
        <taxon>Araneomorphae</taxon>
        <taxon>Entelegynae</taxon>
        <taxon>Araneoidea</taxon>
        <taxon>Araneidae</taxon>
        <taxon>Araneus</taxon>
    </lineage>
</organism>
<protein>
    <submittedName>
        <fullName evidence="1">Uncharacterized protein</fullName>
    </submittedName>
</protein>
<gene>
    <name evidence="1" type="ORF">AVEN_138763_1</name>
</gene>
<sequence length="102" mass="11891">MESGFEPGALWSRSRRFTTRPLLPPNLQPLFFQVRGDKHNGRFTMDRPTLQLLVCMWSWGKGISNSPRIPGLAARDAERFASYLVDCRLRRKKVREISRVCR</sequence>
<keyword evidence="2" id="KW-1185">Reference proteome</keyword>
<dbReference type="EMBL" id="BGPR01000995">
    <property type="protein sequence ID" value="GBM42413.1"/>
    <property type="molecule type" value="Genomic_DNA"/>
</dbReference>
<name>A0A4Y2FMM6_ARAVE</name>
<comment type="caution">
    <text evidence="1">The sequence shown here is derived from an EMBL/GenBank/DDBJ whole genome shotgun (WGS) entry which is preliminary data.</text>
</comment>
<accession>A0A4Y2FMM6</accession>